<feature type="domain" description="Ig-like" evidence="8">
    <location>
        <begin position="30"/>
        <end position="147"/>
    </location>
</feature>
<dbReference type="InterPro" id="IPR036116">
    <property type="entry name" value="FN3_sf"/>
</dbReference>
<reference evidence="9" key="1">
    <citation type="submission" date="2022-03" db="EMBL/GenBank/DDBJ databases">
        <authorList>
            <person name="Tunstrom K."/>
        </authorList>
    </citation>
    <scope>NUCLEOTIDE SEQUENCE</scope>
</reference>
<evidence type="ECO:0000259" key="8">
    <source>
        <dbReference type="PROSITE" id="PS50835"/>
    </source>
</evidence>
<dbReference type="PROSITE" id="PS50835">
    <property type="entry name" value="IG_LIKE"/>
    <property type="match status" value="5"/>
</dbReference>
<feature type="domain" description="Ig-like" evidence="8">
    <location>
        <begin position="233"/>
        <end position="337"/>
    </location>
</feature>
<sequence>MGHHKDAVTPRQEKSIQKQLSALSRNQTQPKATTHTTTPTIESFHSGVGGAVELPCDVTPALPNDSMGLVIWYKQGHETPIYTYDKREGVTSHWSDPSTLSTRATFRTNTEPAVLLLTKLRAEDSGQYRCRVDFIRSPTKNTRLNLTVLIPPERLLILDQEGDEIKGGVLGPYDEGTEVNLTCVAVGGRPAARVSWWKSHALLANSEARATVSFTLQRTDYSSEITCQAVTDPSIAPLSETLTIDVNLRPLWVRLLGGKRPLVAGRRAELVCQSVGARPPPNISWWKGGTKLTSVRETTSPDGNVTSSTLSFEPTIEDAGRVLSCRAAQPSLPRAVREDGFKLEIQHLPVVKLDLGANLDASKVIEGTDVYLDCMVRANPWHTHVYFTHNGATVRSGNGVVVANQSLVLQRVSRRAAGAYVCVARNALGEGFSAPLELDVKYSPTCKNSQPIPVRASRGETVEIDCDLEANPQKPMTYQWWLNSTAHSKLELNTMTMHAQNSLGRYLYMVNTSADYGWVQCAGTNSVGRQDVACLFHILPAEKPSPMKSCSITNVTHESVSLACVPGHDGGLRQSFLLQVFDMATGTMLRNMSSDEPIFAVWGLTGAVGMSVRAYNSKGSSEPFTLSSSLLKHPQRQTANVPVRVELTTILVTVLCTVAGIAAITTILAFVFCWKYCQKEEEKNEKSKRKQDEISNTPLTGTNECESVDSLDKNPDIIPVEGKISDNCSNKSSTTDYSSIRPLLPKSDSEKYGTNCDRHCEHNEPMSQYVQVRPLDFRVHQYQHSLHMPNIGPNLSMGPNLGHVPNIGTNDCQAPYDKVYENWLKYKNSLPLNTSGLLPMEQCMPPELYPPTVYSTVNRNPLNLAQMPELEPFSEPRSLTQEYRASPPVRVNTDSSSAYFSKNLLQRSALANPSRSDVETSTKSLETNNSQSENRQECR</sequence>
<keyword evidence="2 7" id="KW-0812">Transmembrane</keyword>
<protein>
    <recommendedName>
        <fullName evidence="8">Ig-like domain-containing protein</fullName>
    </recommendedName>
</protein>
<feature type="compositionally biased region" description="Polar residues" evidence="6">
    <location>
        <begin position="694"/>
        <end position="705"/>
    </location>
</feature>
<dbReference type="SUPFAM" id="SSF49265">
    <property type="entry name" value="Fibronectin type III"/>
    <property type="match status" value="1"/>
</dbReference>
<evidence type="ECO:0000256" key="4">
    <source>
        <dbReference type="ARBA" id="ARBA00023136"/>
    </source>
</evidence>
<keyword evidence="5" id="KW-1015">Disulfide bond</keyword>
<comment type="subcellular location">
    <subcellularLocation>
        <location evidence="1">Membrane</location>
        <topology evidence="1">Single-pass membrane protein</topology>
    </subcellularLocation>
</comment>
<dbReference type="GO" id="GO:0016020">
    <property type="term" value="C:membrane"/>
    <property type="evidence" value="ECO:0007669"/>
    <property type="project" value="UniProtKB-SubCell"/>
</dbReference>
<evidence type="ECO:0000256" key="1">
    <source>
        <dbReference type="ARBA" id="ARBA00004167"/>
    </source>
</evidence>
<dbReference type="InterPro" id="IPR013162">
    <property type="entry name" value="CD80_C2-set"/>
</dbReference>
<feature type="domain" description="Ig-like" evidence="8">
    <location>
        <begin position="152"/>
        <end position="229"/>
    </location>
</feature>
<dbReference type="SMART" id="SM00406">
    <property type="entry name" value="IGv"/>
    <property type="match status" value="1"/>
</dbReference>
<proteinExistence type="predicted"/>
<dbReference type="Proteomes" id="UP001153954">
    <property type="component" value="Unassembled WGS sequence"/>
</dbReference>
<dbReference type="AlphaFoldDB" id="A0AAU9UI35"/>
<evidence type="ECO:0000313" key="9">
    <source>
        <dbReference type="EMBL" id="CAH2098696.1"/>
    </source>
</evidence>
<keyword evidence="4 7" id="KW-0472">Membrane</keyword>
<feature type="region of interest" description="Disordered" evidence="6">
    <location>
        <begin position="1"/>
        <end position="44"/>
    </location>
</feature>
<organism evidence="9 10">
    <name type="scientific">Euphydryas editha</name>
    <name type="common">Edith's checkerspot</name>
    <dbReference type="NCBI Taxonomy" id="104508"/>
    <lineage>
        <taxon>Eukaryota</taxon>
        <taxon>Metazoa</taxon>
        <taxon>Ecdysozoa</taxon>
        <taxon>Arthropoda</taxon>
        <taxon>Hexapoda</taxon>
        <taxon>Insecta</taxon>
        <taxon>Pterygota</taxon>
        <taxon>Neoptera</taxon>
        <taxon>Endopterygota</taxon>
        <taxon>Lepidoptera</taxon>
        <taxon>Glossata</taxon>
        <taxon>Ditrysia</taxon>
        <taxon>Papilionoidea</taxon>
        <taxon>Nymphalidae</taxon>
        <taxon>Nymphalinae</taxon>
        <taxon>Euphydryas</taxon>
    </lineage>
</organism>
<dbReference type="SUPFAM" id="SSF48726">
    <property type="entry name" value="Immunoglobulin"/>
    <property type="match status" value="5"/>
</dbReference>
<dbReference type="SMART" id="SM00409">
    <property type="entry name" value="IG"/>
    <property type="match status" value="5"/>
</dbReference>
<feature type="compositionally biased region" description="Polar residues" evidence="6">
    <location>
        <begin position="909"/>
        <end position="933"/>
    </location>
</feature>
<dbReference type="Pfam" id="PF08205">
    <property type="entry name" value="C2-set_2"/>
    <property type="match status" value="2"/>
</dbReference>
<feature type="region of interest" description="Disordered" evidence="6">
    <location>
        <begin position="684"/>
        <end position="744"/>
    </location>
</feature>
<feature type="region of interest" description="Disordered" evidence="6">
    <location>
        <begin position="909"/>
        <end position="939"/>
    </location>
</feature>
<keyword evidence="10" id="KW-1185">Reference proteome</keyword>
<dbReference type="Pfam" id="PF07686">
    <property type="entry name" value="V-set"/>
    <property type="match status" value="1"/>
</dbReference>
<dbReference type="InterPro" id="IPR013106">
    <property type="entry name" value="Ig_V-set"/>
</dbReference>
<evidence type="ECO:0000256" key="7">
    <source>
        <dbReference type="SAM" id="Phobius"/>
    </source>
</evidence>
<dbReference type="Gene3D" id="2.60.40.10">
    <property type="entry name" value="Immunoglobulins"/>
    <property type="match status" value="5"/>
</dbReference>
<feature type="domain" description="Ig-like" evidence="8">
    <location>
        <begin position="444"/>
        <end position="533"/>
    </location>
</feature>
<evidence type="ECO:0000313" key="10">
    <source>
        <dbReference type="Proteomes" id="UP001153954"/>
    </source>
</evidence>
<feature type="transmembrane region" description="Helical" evidence="7">
    <location>
        <begin position="650"/>
        <end position="674"/>
    </location>
</feature>
<dbReference type="PANTHER" id="PTHR23278">
    <property type="entry name" value="SIDESTEP PROTEIN"/>
    <property type="match status" value="1"/>
</dbReference>
<dbReference type="SMART" id="SM00408">
    <property type="entry name" value="IGc2"/>
    <property type="match status" value="4"/>
</dbReference>
<feature type="compositionally biased region" description="Polar residues" evidence="6">
    <location>
        <begin position="17"/>
        <end position="26"/>
    </location>
</feature>
<gene>
    <name evidence="9" type="ORF">EEDITHA_LOCUS13789</name>
</gene>
<dbReference type="Pfam" id="PF13927">
    <property type="entry name" value="Ig_3"/>
    <property type="match status" value="1"/>
</dbReference>
<comment type="caution">
    <text evidence="9">The sequence shown here is derived from an EMBL/GenBank/DDBJ whole genome shotgun (WGS) entry which is preliminary data.</text>
</comment>
<feature type="compositionally biased region" description="Basic and acidic residues" evidence="6">
    <location>
        <begin position="684"/>
        <end position="693"/>
    </location>
</feature>
<feature type="domain" description="Ig-like" evidence="8">
    <location>
        <begin position="349"/>
        <end position="439"/>
    </location>
</feature>
<evidence type="ECO:0000256" key="2">
    <source>
        <dbReference type="ARBA" id="ARBA00022692"/>
    </source>
</evidence>
<dbReference type="InterPro" id="IPR007110">
    <property type="entry name" value="Ig-like_dom"/>
</dbReference>
<feature type="compositionally biased region" description="Low complexity" evidence="6">
    <location>
        <begin position="27"/>
        <end position="40"/>
    </location>
</feature>
<evidence type="ECO:0000256" key="5">
    <source>
        <dbReference type="ARBA" id="ARBA00023157"/>
    </source>
</evidence>
<evidence type="ECO:0000256" key="6">
    <source>
        <dbReference type="SAM" id="MobiDB-lite"/>
    </source>
</evidence>
<feature type="compositionally biased region" description="Basic and acidic residues" evidence="6">
    <location>
        <begin position="1"/>
        <end position="16"/>
    </location>
</feature>
<dbReference type="EMBL" id="CAKOGL010000020">
    <property type="protein sequence ID" value="CAH2098696.1"/>
    <property type="molecule type" value="Genomic_DNA"/>
</dbReference>
<dbReference type="InterPro" id="IPR013783">
    <property type="entry name" value="Ig-like_fold"/>
</dbReference>
<name>A0AAU9UI35_EUPED</name>
<feature type="compositionally biased region" description="Polar residues" evidence="6">
    <location>
        <begin position="726"/>
        <end position="738"/>
    </location>
</feature>
<accession>A0AAU9UI35</accession>
<dbReference type="InterPro" id="IPR003599">
    <property type="entry name" value="Ig_sub"/>
</dbReference>
<dbReference type="InterPro" id="IPR036179">
    <property type="entry name" value="Ig-like_dom_sf"/>
</dbReference>
<evidence type="ECO:0000256" key="3">
    <source>
        <dbReference type="ARBA" id="ARBA00022989"/>
    </source>
</evidence>
<dbReference type="PANTHER" id="PTHR23278:SF19">
    <property type="entry name" value="OBSCURIN"/>
    <property type="match status" value="1"/>
</dbReference>
<keyword evidence="3 7" id="KW-1133">Transmembrane helix</keyword>
<dbReference type="InterPro" id="IPR003598">
    <property type="entry name" value="Ig_sub2"/>
</dbReference>